<evidence type="ECO:0008006" key="3">
    <source>
        <dbReference type="Google" id="ProtNLM"/>
    </source>
</evidence>
<evidence type="ECO:0000313" key="1">
    <source>
        <dbReference type="EMBL" id="SFL75578.1"/>
    </source>
</evidence>
<evidence type="ECO:0000313" key="2">
    <source>
        <dbReference type="Proteomes" id="UP000199550"/>
    </source>
</evidence>
<protein>
    <recommendedName>
        <fullName evidence="3">Sulfotransferase family protein</fullName>
    </recommendedName>
</protein>
<name>A0A1I4KA20_9RHOB</name>
<dbReference type="RefSeq" id="WP_090192202.1">
    <property type="nucleotide sequence ID" value="NZ_FOTF01000074.1"/>
</dbReference>
<dbReference type="InterPro" id="IPR027417">
    <property type="entry name" value="P-loop_NTPase"/>
</dbReference>
<keyword evidence="2" id="KW-1185">Reference proteome</keyword>
<dbReference type="Gene3D" id="3.40.50.300">
    <property type="entry name" value="P-loop containing nucleotide triphosphate hydrolases"/>
    <property type="match status" value="1"/>
</dbReference>
<dbReference type="Proteomes" id="UP000199550">
    <property type="component" value="Unassembled WGS sequence"/>
</dbReference>
<dbReference type="EMBL" id="FOTF01000074">
    <property type="protein sequence ID" value="SFL75578.1"/>
    <property type="molecule type" value="Genomic_DNA"/>
</dbReference>
<gene>
    <name evidence="1" type="ORF">SAMN04488004_1742</name>
</gene>
<accession>A0A1I4KA20</accession>
<dbReference type="AlphaFoldDB" id="A0A1I4KA20"/>
<feature type="non-terminal residue" evidence="1">
    <location>
        <position position="286"/>
    </location>
</feature>
<sequence>MSTPLTLHIGYHKTATSWMQRKLFVADHGYAQIADHADVFSHIVQPHGLAFDPAPMRDLIAARRDAMPMGAPIISSEILSGNPLFGGRESEAYAARLAQIAPDARIVISIRNQQRILPSVYMQYLLRGGTMTPAQFFAGTNEFGYFGFTPQHFAYDKLVALYQSLFGTQNVYVMTQESLQRDMDGAAQALADFTQNDAFTGLTDAARQVDGASYPEYASPVLRRINHVQRSTLNPAPIVSFGRTPQGLYRLAGYALKRAPLAGLLSGRRPVSDHVRTAFKGAFADS</sequence>
<proteinExistence type="predicted"/>
<organism evidence="1 2">
    <name type="scientific">Loktanella salsilacus</name>
    <dbReference type="NCBI Taxonomy" id="195913"/>
    <lineage>
        <taxon>Bacteria</taxon>
        <taxon>Pseudomonadati</taxon>
        <taxon>Pseudomonadota</taxon>
        <taxon>Alphaproteobacteria</taxon>
        <taxon>Rhodobacterales</taxon>
        <taxon>Roseobacteraceae</taxon>
        <taxon>Loktanella</taxon>
    </lineage>
</organism>
<dbReference type="SUPFAM" id="SSF52540">
    <property type="entry name" value="P-loop containing nucleoside triphosphate hydrolases"/>
    <property type="match status" value="1"/>
</dbReference>
<reference evidence="1 2" key="1">
    <citation type="submission" date="2016-10" db="EMBL/GenBank/DDBJ databases">
        <authorList>
            <person name="de Groot N.N."/>
        </authorList>
    </citation>
    <scope>NUCLEOTIDE SEQUENCE [LARGE SCALE GENOMIC DNA]</scope>
    <source>
        <strain evidence="1 2">DSM 16199</strain>
    </source>
</reference>